<dbReference type="EMBL" id="CP119311">
    <property type="protein sequence ID" value="WEK34356.1"/>
    <property type="molecule type" value="Genomic_DNA"/>
</dbReference>
<sequence length="400" mass="43591">MNYPELLPRFAAGTATDAERTAFNQWLETLPPAELQQVLAYYERCLSAQETFDTHDQPMLDRLLLSIREQESGGTGRLHVLQPLAWVKYAAAIVLLAGAAVFFWVRTNKVPLPGDGAANTSPATPADVAPGKDGAILTLADGRVIVLDSLGNGTIAREGNMQVVLQNGQLTYNAHEQLLSGSPELYNTMQTPRGRQFQLVLPDGTRVWLNAVSSIRYPVAFTGSKREVTITGEAYLEVAPDADKEFVVHTSGISSLVQARGLNVNAYEDEAATRITLVEGKAYVGVQDESRSRSVAASLLPGQQASFVAGKAEPVISPVNLEQVVAWKNGVFNFEHSDLPAAMRQIARWYDVEVVYAGDIPHVEFGGKIQRSLSLSQIIKNLGDNELKFTIKGRQLIVHP</sequence>
<accession>A0AAJ6BGP2</accession>
<protein>
    <submittedName>
        <fullName evidence="3">DUF4974 domain-containing protein</fullName>
    </submittedName>
</protein>
<evidence type="ECO:0000313" key="3">
    <source>
        <dbReference type="EMBL" id="WEK34356.1"/>
    </source>
</evidence>
<dbReference type="PANTHER" id="PTHR30273">
    <property type="entry name" value="PERIPLASMIC SIGNAL SENSOR AND SIGMA FACTOR ACTIVATOR FECR-RELATED"/>
    <property type="match status" value="1"/>
</dbReference>
<dbReference type="AlphaFoldDB" id="A0AAJ6BGP2"/>
<proteinExistence type="predicted"/>
<dbReference type="Pfam" id="PF16344">
    <property type="entry name" value="FecR_C"/>
    <property type="match status" value="1"/>
</dbReference>
<dbReference type="Pfam" id="PF04773">
    <property type="entry name" value="FecR"/>
    <property type="match status" value="1"/>
</dbReference>
<evidence type="ECO:0000313" key="4">
    <source>
        <dbReference type="Proteomes" id="UP001220610"/>
    </source>
</evidence>
<dbReference type="InterPro" id="IPR012373">
    <property type="entry name" value="Ferrdict_sens_TM"/>
</dbReference>
<dbReference type="InterPro" id="IPR032508">
    <property type="entry name" value="FecR_C"/>
</dbReference>
<dbReference type="Gene3D" id="3.55.50.30">
    <property type="match status" value="1"/>
</dbReference>
<organism evidence="3 4">
    <name type="scientific">Candidatus Pseudobacter hemicellulosilyticus</name>
    <dbReference type="NCBI Taxonomy" id="3121375"/>
    <lineage>
        <taxon>Bacteria</taxon>
        <taxon>Pseudomonadati</taxon>
        <taxon>Bacteroidota</taxon>
        <taxon>Chitinophagia</taxon>
        <taxon>Chitinophagales</taxon>
        <taxon>Chitinophagaceae</taxon>
        <taxon>Pseudobacter</taxon>
    </lineage>
</organism>
<gene>
    <name evidence="3" type="ORF">P0Y53_17865</name>
</gene>
<dbReference type="GO" id="GO:0016989">
    <property type="term" value="F:sigma factor antagonist activity"/>
    <property type="evidence" value="ECO:0007669"/>
    <property type="project" value="TreeGrafter"/>
</dbReference>
<name>A0AAJ6BGP2_9BACT</name>
<reference evidence="3" key="1">
    <citation type="submission" date="2023-03" db="EMBL/GenBank/DDBJ databases">
        <title>Andean soil-derived lignocellulolytic bacterial consortium as a source of novel taxa and putative plastic-active enzymes.</title>
        <authorList>
            <person name="Diaz-Garcia L."/>
            <person name="Chuvochina M."/>
            <person name="Feuerriegel G."/>
            <person name="Bunk B."/>
            <person name="Sproer C."/>
            <person name="Streit W.R."/>
            <person name="Rodriguez L.M."/>
            <person name="Overmann J."/>
            <person name="Jimenez D.J."/>
        </authorList>
    </citation>
    <scope>NUCLEOTIDE SEQUENCE</scope>
    <source>
        <strain evidence="3">MAG 7</strain>
    </source>
</reference>
<feature type="domain" description="FecR protein" evidence="1">
    <location>
        <begin position="188"/>
        <end position="282"/>
    </location>
</feature>
<dbReference type="InterPro" id="IPR006860">
    <property type="entry name" value="FecR"/>
</dbReference>
<dbReference type="Proteomes" id="UP001220610">
    <property type="component" value="Chromosome"/>
</dbReference>
<evidence type="ECO:0000259" key="1">
    <source>
        <dbReference type="Pfam" id="PF04773"/>
    </source>
</evidence>
<dbReference type="PANTHER" id="PTHR30273:SF2">
    <property type="entry name" value="PROTEIN FECR"/>
    <property type="match status" value="1"/>
</dbReference>
<evidence type="ECO:0000259" key="2">
    <source>
        <dbReference type="Pfam" id="PF16344"/>
    </source>
</evidence>
<dbReference type="Gene3D" id="2.60.120.1440">
    <property type="match status" value="1"/>
</dbReference>
<feature type="domain" description="Protein FecR C-terminal" evidence="2">
    <location>
        <begin position="332"/>
        <end position="398"/>
    </location>
</feature>